<dbReference type="EMBL" id="MU001515">
    <property type="protein sequence ID" value="KAF2437576.1"/>
    <property type="molecule type" value="Genomic_DNA"/>
</dbReference>
<gene>
    <name evidence="2" type="ORF">P171DRAFT_179047</name>
</gene>
<reference evidence="2" key="1">
    <citation type="journal article" date="2020" name="Stud. Mycol.">
        <title>101 Dothideomycetes genomes: a test case for predicting lifestyles and emergence of pathogens.</title>
        <authorList>
            <person name="Haridas S."/>
            <person name="Albert R."/>
            <person name="Binder M."/>
            <person name="Bloem J."/>
            <person name="Labutti K."/>
            <person name="Salamov A."/>
            <person name="Andreopoulos B."/>
            <person name="Baker S."/>
            <person name="Barry K."/>
            <person name="Bills G."/>
            <person name="Bluhm B."/>
            <person name="Cannon C."/>
            <person name="Castanera R."/>
            <person name="Culley D."/>
            <person name="Daum C."/>
            <person name="Ezra D."/>
            <person name="Gonzalez J."/>
            <person name="Henrissat B."/>
            <person name="Kuo A."/>
            <person name="Liang C."/>
            <person name="Lipzen A."/>
            <person name="Lutzoni F."/>
            <person name="Magnuson J."/>
            <person name="Mondo S."/>
            <person name="Nolan M."/>
            <person name="Ohm R."/>
            <person name="Pangilinan J."/>
            <person name="Park H.-J."/>
            <person name="Ramirez L."/>
            <person name="Alfaro M."/>
            <person name="Sun H."/>
            <person name="Tritt A."/>
            <person name="Yoshinaga Y."/>
            <person name="Zwiers L.-H."/>
            <person name="Turgeon B."/>
            <person name="Goodwin S."/>
            <person name="Spatafora J."/>
            <person name="Crous P."/>
            <person name="Grigoriev I."/>
        </authorList>
    </citation>
    <scope>NUCLEOTIDE SEQUENCE</scope>
    <source>
        <strain evidence="2">CBS 690.94</strain>
    </source>
</reference>
<comment type="caution">
    <text evidence="2">The sequence shown here is derived from an EMBL/GenBank/DDBJ whole genome shotgun (WGS) entry which is preliminary data.</text>
</comment>
<evidence type="ECO:0000313" key="2">
    <source>
        <dbReference type="EMBL" id="KAF2437576.1"/>
    </source>
</evidence>
<dbReference type="AlphaFoldDB" id="A0A9P4P6X0"/>
<dbReference type="PROSITE" id="PS50181">
    <property type="entry name" value="FBOX"/>
    <property type="match status" value="1"/>
</dbReference>
<feature type="domain" description="F-box" evidence="1">
    <location>
        <begin position="5"/>
        <end position="51"/>
    </location>
</feature>
<dbReference type="OrthoDB" id="2522477at2759"/>
<name>A0A9P4P6X0_9PLEO</name>
<accession>A0A9P4P6X0</accession>
<organism evidence="2 3">
    <name type="scientific">Karstenula rhodostoma CBS 690.94</name>
    <dbReference type="NCBI Taxonomy" id="1392251"/>
    <lineage>
        <taxon>Eukaryota</taxon>
        <taxon>Fungi</taxon>
        <taxon>Dikarya</taxon>
        <taxon>Ascomycota</taxon>
        <taxon>Pezizomycotina</taxon>
        <taxon>Dothideomycetes</taxon>
        <taxon>Pleosporomycetidae</taxon>
        <taxon>Pleosporales</taxon>
        <taxon>Massarineae</taxon>
        <taxon>Didymosphaeriaceae</taxon>
        <taxon>Karstenula</taxon>
    </lineage>
</organism>
<dbReference type="InterPro" id="IPR036047">
    <property type="entry name" value="F-box-like_dom_sf"/>
</dbReference>
<dbReference type="SUPFAM" id="SSF81383">
    <property type="entry name" value="F-box domain"/>
    <property type="match status" value="1"/>
</dbReference>
<dbReference type="InterPro" id="IPR001810">
    <property type="entry name" value="F-box_dom"/>
</dbReference>
<evidence type="ECO:0000313" key="3">
    <source>
        <dbReference type="Proteomes" id="UP000799764"/>
    </source>
</evidence>
<proteinExistence type="predicted"/>
<dbReference type="Proteomes" id="UP000799764">
    <property type="component" value="Unassembled WGS sequence"/>
</dbReference>
<evidence type="ECO:0000259" key="1">
    <source>
        <dbReference type="PROSITE" id="PS50181"/>
    </source>
</evidence>
<dbReference type="Pfam" id="PF12937">
    <property type="entry name" value="F-box-like"/>
    <property type="match status" value="1"/>
</dbReference>
<protein>
    <recommendedName>
        <fullName evidence="1">F-box domain-containing protein</fullName>
    </recommendedName>
</protein>
<sequence>MAPPPSPLFSLPTELLTLIVSSLPHRSDLIALAQTCQKLQPFAEAQLFKKIFIRDGPSVTRLAQILEQPPSRVLAVEHLEATPGTYGWRGIERMPELAGRMVRLRGLKVESPLVNTGRRHVWWTEGCMGEYMKLFEQGTWGCLTSCKLAGQRF</sequence>
<keyword evidence="3" id="KW-1185">Reference proteome</keyword>